<feature type="region of interest" description="Disordered" evidence="1">
    <location>
        <begin position="17"/>
        <end position="66"/>
    </location>
</feature>
<comment type="caution">
    <text evidence="2">The sequence shown here is derived from an EMBL/GenBank/DDBJ whole genome shotgun (WGS) entry which is preliminary data.</text>
</comment>
<gene>
    <name evidence="2" type="ORF">PVAP13_5KG606400</name>
</gene>
<keyword evidence="3" id="KW-1185">Reference proteome</keyword>
<dbReference type="AlphaFoldDB" id="A0A8T0SX51"/>
<accession>A0A8T0SX51</accession>
<dbReference type="Proteomes" id="UP000823388">
    <property type="component" value="Chromosome 5K"/>
</dbReference>
<feature type="region of interest" description="Disordered" evidence="1">
    <location>
        <begin position="102"/>
        <end position="138"/>
    </location>
</feature>
<proteinExistence type="predicted"/>
<evidence type="ECO:0000313" key="3">
    <source>
        <dbReference type="Proteomes" id="UP000823388"/>
    </source>
</evidence>
<evidence type="ECO:0000256" key="1">
    <source>
        <dbReference type="SAM" id="MobiDB-lite"/>
    </source>
</evidence>
<organism evidence="2 3">
    <name type="scientific">Panicum virgatum</name>
    <name type="common">Blackwell switchgrass</name>
    <dbReference type="NCBI Taxonomy" id="38727"/>
    <lineage>
        <taxon>Eukaryota</taxon>
        <taxon>Viridiplantae</taxon>
        <taxon>Streptophyta</taxon>
        <taxon>Embryophyta</taxon>
        <taxon>Tracheophyta</taxon>
        <taxon>Spermatophyta</taxon>
        <taxon>Magnoliopsida</taxon>
        <taxon>Liliopsida</taxon>
        <taxon>Poales</taxon>
        <taxon>Poaceae</taxon>
        <taxon>PACMAD clade</taxon>
        <taxon>Panicoideae</taxon>
        <taxon>Panicodae</taxon>
        <taxon>Paniceae</taxon>
        <taxon>Panicinae</taxon>
        <taxon>Panicum</taxon>
        <taxon>Panicum sect. Hiantes</taxon>
    </lineage>
</organism>
<feature type="compositionally biased region" description="Basic residues" evidence="1">
    <location>
        <begin position="107"/>
        <end position="116"/>
    </location>
</feature>
<protein>
    <submittedName>
        <fullName evidence="2">Uncharacterized protein</fullName>
    </submittedName>
</protein>
<evidence type="ECO:0000313" key="2">
    <source>
        <dbReference type="EMBL" id="KAG2601704.1"/>
    </source>
</evidence>
<dbReference type="EMBL" id="CM029045">
    <property type="protein sequence ID" value="KAG2601704.1"/>
    <property type="molecule type" value="Genomic_DNA"/>
</dbReference>
<name>A0A8T0SX51_PANVG</name>
<reference evidence="2" key="1">
    <citation type="submission" date="2020-05" db="EMBL/GenBank/DDBJ databases">
        <title>WGS assembly of Panicum virgatum.</title>
        <authorList>
            <person name="Lovell J.T."/>
            <person name="Jenkins J."/>
            <person name="Shu S."/>
            <person name="Juenger T.E."/>
            <person name="Schmutz J."/>
        </authorList>
    </citation>
    <scope>NUCLEOTIDE SEQUENCE</scope>
    <source>
        <strain evidence="2">AP13</strain>
    </source>
</reference>
<sequence>MPRADAMRSPALPIFSRLPAPARFPSNPQPHVPHFSRVRRPPSPTARSSARLRSAHPRATTPTTCRAVTPSSLARRAAVDAEFFLREAHDLIRRFWLSCTRANQSSRRARKSRHIRAVLSPQPPPLPAPRAGQSRASG</sequence>